<feature type="compositionally biased region" description="Polar residues" evidence="1">
    <location>
        <begin position="165"/>
        <end position="185"/>
    </location>
</feature>
<feature type="compositionally biased region" description="Basic and acidic residues" evidence="1">
    <location>
        <begin position="361"/>
        <end position="381"/>
    </location>
</feature>
<protein>
    <recommendedName>
        <fullName evidence="4">Proteoglycan 4-like</fullName>
    </recommendedName>
</protein>
<feature type="compositionally biased region" description="Polar residues" evidence="1">
    <location>
        <begin position="294"/>
        <end position="319"/>
    </location>
</feature>
<dbReference type="PANTHER" id="PTHR33472:SF15">
    <property type="entry name" value="FLOCCULATION PROTEIN FLO11-LIKE"/>
    <property type="match status" value="1"/>
</dbReference>
<evidence type="ECO:0000313" key="3">
    <source>
        <dbReference type="Proteomes" id="UP001291623"/>
    </source>
</evidence>
<comment type="caution">
    <text evidence="2">The sequence shown here is derived from an EMBL/GenBank/DDBJ whole genome shotgun (WGS) entry which is preliminary data.</text>
</comment>
<organism evidence="2 3">
    <name type="scientific">Anisodus tanguticus</name>
    <dbReference type="NCBI Taxonomy" id="243964"/>
    <lineage>
        <taxon>Eukaryota</taxon>
        <taxon>Viridiplantae</taxon>
        <taxon>Streptophyta</taxon>
        <taxon>Embryophyta</taxon>
        <taxon>Tracheophyta</taxon>
        <taxon>Spermatophyta</taxon>
        <taxon>Magnoliopsida</taxon>
        <taxon>eudicotyledons</taxon>
        <taxon>Gunneridae</taxon>
        <taxon>Pentapetalae</taxon>
        <taxon>asterids</taxon>
        <taxon>lamiids</taxon>
        <taxon>Solanales</taxon>
        <taxon>Solanaceae</taxon>
        <taxon>Solanoideae</taxon>
        <taxon>Hyoscyameae</taxon>
        <taxon>Anisodus</taxon>
    </lineage>
</organism>
<evidence type="ECO:0000256" key="1">
    <source>
        <dbReference type="SAM" id="MobiDB-lite"/>
    </source>
</evidence>
<feature type="compositionally biased region" description="Polar residues" evidence="1">
    <location>
        <begin position="270"/>
        <end position="286"/>
    </location>
</feature>
<accession>A0AAE1UYK3</accession>
<feature type="compositionally biased region" description="Low complexity" evidence="1">
    <location>
        <begin position="14"/>
        <end position="71"/>
    </location>
</feature>
<feature type="region of interest" description="Disordered" evidence="1">
    <location>
        <begin position="1"/>
        <end position="409"/>
    </location>
</feature>
<sequence>MERRSTFRFRLPWSQPASEPEPASKPSTQPNTRTGPNRTTTRQVTRSRTASQPSSSTTPKSSRSSSPTTENPTRKQPSSDTTRTTSGKPSSPAQPSAGTQGNSAETNAPTQPTPTSTRALSEKPATSFQPSGESKAPIQSTTNTSPLPESTLASSQPSTEKKAPIQSTTINTSHSPETTLVPPQSSDERKAPIQSSTTNTKPTNAPASPKSETQTPTKSNASQAPSPSSQQQQGITSQPASPSDVPTKSNASQAPSPSSPAPQSRQMSPKSSPTYKGPQVLSTDQLTPEAVRPASQTSSNLPFGITSQVQPKDQTIAQPTSPPKQSQESSEISSKSIEIVPSITEKEPMPTTVWPQSEQTELLKKETISDTIVKAKDRSPEKVMQPSELSEVRSTRDITEGPSKISDSSRIISEPKTDRLLETNTPETKVVKEVYGAGEKVGGSLISKEQPSVVFQSKQAHTEGQANSNDDQIRVNLISKGKQTRNFSSQLKNKTAAGGSKETAGSAEQEIPLNKEVKDNISKFIHRMAVGDGKQNFGETPVSVITLAGDNRGASMKLGSDSSRKGREIHIHRGYKLNTDENADATTDSEGRQPNDARTMKDQEMEAYLNCNVQGLNNSITFDSSIEGKNPDNPEEPRRHGCHVGGMDKRENEKLVIVALLTRTSQNIIILTGNQAEPPD</sequence>
<feature type="region of interest" description="Disordered" evidence="1">
    <location>
        <begin position="484"/>
        <end position="509"/>
    </location>
</feature>
<dbReference type="AlphaFoldDB" id="A0AAE1UYK3"/>
<feature type="compositionally biased region" description="Low complexity" evidence="1">
    <location>
        <begin position="249"/>
        <end position="269"/>
    </location>
</feature>
<feature type="compositionally biased region" description="Polar residues" evidence="1">
    <location>
        <begin position="75"/>
        <end position="158"/>
    </location>
</feature>
<keyword evidence="3" id="KW-1185">Reference proteome</keyword>
<dbReference type="PANTHER" id="PTHR33472">
    <property type="entry name" value="OS01G0106600 PROTEIN"/>
    <property type="match status" value="1"/>
</dbReference>
<feature type="compositionally biased region" description="Low complexity" evidence="1">
    <location>
        <begin position="221"/>
        <end position="241"/>
    </location>
</feature>
<gene>
    <name evidence="2" type="ORF">RND71_040211</name>
</gene>
<feature type="compositionally biased region" description="Polar residues" evidence="1">
    <location>
        <begin position="193"/>
        <end position="220"/>
    </location>
</feature>
<dbReference type="EMBL" id="JAVYJV010000022">
    <property type="protein sequence ID" value="KAK4341710.1"/>
    <property type="molecule type" value="Genomic_DNA"/>
</dbReference>
<feature type="compositionally biased region" description="Basic and acidic residues" evidence="1">
    <location>
        <begin position="390"/>
        <end position="399"/>
    </location>
</feature>
<feature type="compositionally biased region" description="Basic and acidic residues" evidence="1">
    <location>
        <begin position="629"/>
        <end position="639"/>
    </location>
</feature>
<feature type="compositionally biased region" description="Polar residues" evidence="1">
    <location>
        <begin position="484"/>
        <end position="493"/>
    </location>
</feature>
<feature type="region of interest" description="Disordered" evidence="1">
    <location>
        <begin position="625"/>
        <end position="646"/>
    </location>
</feature>
<evidence type="ECO:0008006" key="4">
    <source>
        <dbReference type="Google" id="ProtNLM"/>
    </source>
</evidence>
<proteinExistence type="predicted"/>
<dbReference type="Proteomes" id="UP001291623">
    <property type="component" value="Unassembled WGS sequence"/>
</dbReference>
<name>A0AAE1UYK3_9SOLA</name>
<feature type="compositionally biased region" description="Low complexity" evidence="1">
    <location>
        <begin position="323"/>
        <end position="343"/>
    </location>
</feature>
<reference evidence="2" key="1">
    <citation type="submission" date="2023-12" db="EMBL/GenBank/DDBJ databases">
        <title>Genome assembly of Anisodus tanguticus.</title>
        <authorList>
            <person name="Wang Y.-J."/>
        </authorList>
    </citation>
    <scope>NUCLEOTIDE SEQUENCE</scope>
    <source>
        <strain evidence="2">KB-2021</strain>
        <tissue evidence="2">Leaf</tissue>
    </source>
</reference>
<evidence type="ECO:0000313" key="2">
    <source>
        <dbReference type="EMBL" id="KAK4341710.1"/>
    </source>
</evidence>